<protein>
    <recommendedName>
        <fullName evidence="5">Receptor ligand binding region domain-containing protein</fullName>
    </recommendedName>
</protein>
<evidence type="ECO:0000256" key="4">
    <source>
        <dbReference type="ARBA" id="ARBA00023136"/>
    </source>
</evidence>
<evidence type="ECO:0000256" key="2">
    <source>
        <dbReference type="ARBA" id="ARBA00022692"/>
    </source>
</evidence>
<keyword evidence="7" id="KW-1185">Reference proteome</keyword>
<gene>
    <name evidence="6" type="primary">RvY_18324</name>
    <name evidence="6" type="synonym">RvY_18324.1</name>
    <name evidence="6" type="ORF">RvY_18324-1</name>
</gene>
<evidence type="ECO:0000256" key="3">
    <source>
        <dbReference type="ARBA" id="ARBA00022989"/>
    </source>
</evidence>
<dbReference type="SUPFAM" id="SSF53822">
    <property type="entry name" value="Periplasmic binding protein-like I"/>
    <property type="match status" value="1"/>
</dbReference>
<keyword evidence="3" id="KW-1133">Transmembrane helix</keyword>
<dbReference type="Pfam" id="PF01094">
    <property type="entry name" value="ANF_receptor"/>
    <property type="match status" value="1"/>
</dbReference>
<comment type="subcellular location">
    <subcellularLocation>
        <location evidence="1">Membrane</location>
    </subcellularLocation>
</comment>
<dbReference type="InterPro" id="IPR001828">
    <property type="entry name" value="ANF_lig-bd_rcpt"/>
</dbReference>
<dbReference type="EMBL" id="BDGG01000018">
    <property type="protein sequence ID" value="GAV08662.1"/>
    <property type="molecule type" value="Genomic_DNA"/>
</dbReference>
<dbReference type="AlphaFoldDB" id="A0A1D1W5C0"/>
<keyword evidence="2" id="KW-0812">Transmembrane</keyword>
<keyword evidence="4" id="KW-0472">Membrane</keyword>
<sequence>MVLYIEIISLSLYYASNMGALFYVGPAYETAMSDIRRLYPNLNVSHNLITDTRFVQCTDWMDTSDDFIAQYYYRNEDRWQRANLTLFLNTVADCDGHGSATLATNLRKFVISSSPAGDIENKVKWPTRIETGSAGKAALVSATKLFAALLLHFNWTTVSIVCDAYRNPLYDTVAQIMQATLSRLLRSNVSLTRVDGFSPQTDYNFILNEVNKQTRVVLYIVFGSTLRKFLIAARSLNMTQGEHQVHLCFRVTRNPLLGNFHWRYGDKYDEVAKEAYRTVLIAESDPDLDVPPAGSEARRLREQWRQASLERYNFSYAASEPNTNLFPAYTMPLMVAQVVAEMVGANLTELLQDGRHIARRFYNRTFRLRTGNVSFDQYGSSAGVDGIVEQYDEAGNLTKVVHCAVGTVVPLAPVRIIEIKAVTWVGGVWPPPNRPPCGFDGMDPDCQPKRTLAVETLHPPALPTALRFLLIR</sequence>
<comment type="caution">
    <text evidence="6">The sequence shown here is derived from an EMBL/GenBank/DDBJ whole genome shotgun (WGS) entry which is preliminary data.</text>
</comment>
<evidence type="ECO:0000259" key="5">
    <source>
        <dbReference type="Pfam" id="PF01094"/>
    </source>
</evidence>
<dbReference type="InterPro" id="IPR028082">
    <property type="entry name" value="Peripla_BP_I"/>
</dbReference>
<dbReference type="Proteomes" id="UP000186922">
    <property type="component" value="Unassembled WGS sequence"/>
</dbReference>
<dbReference type="Gene3D" id="3.40.50.2300">
    <property type="match status" value="1"/>
</dbReference>
<reference evidence="6 7" key="1">
    <citation type="journal article" date="2016" name="Nat. Commun.">
        <title>Extremotolerant tardigrade genome and improved radiotolerance of human cultured cells by tardigrade-unique protein.</title>
        <authorList>
            <person name="Hashimoto T."/>
            <person name="Horikawa D.D."/>
            <person name="Saito Y."/>
            <person name="Kuwahara H."/>
            <person name="Kozuka-Hata H."/>
            <person name="Shin-I T."/>
            <person name="Minakuchi Y."/>
            <person name="Ohishi K."/>
            <person name="Motoyama A."/>
            <person name="Aizu T."/>
            <person name="Enomoto A."/>
            <person name="Kondo K."/>
            <person name="Tanaka S."/>
            <person name="Hara Y."/>
            <person name="Koshikawa S."/>
            <person name="Sagara H."/>
            <person name="Miura T."/>
            <person name="Yokobori S."/>
            <person name="Miyagawa K."/>
            <person name="Suzuki Y."/>
            <person name="Kubo T."/>
            <person name="Oyama M."/>
            <person name="Kohara Y."/>
            <person name="Fujiyama A."/>
            <person name="Arakawa K."/>
            <person name="Katayama T."/>
            <person name="Toyoda A."/>
            <person name="Kunieda T."/>
        </authorList>
    </citation>
    <scope>NUCLEOTIDE SEQUENCE [LARGE SCALE GENOMIC DNA]</scope>
    <source>
        <strain evidence="6 7">YOKOZUNA-1</strain>
    </source>
</reference>
<evidence type="ECO:0000313" key="6">
    <source>
        <dbReference type="EMBL" id="GAV08662.1"/>
    </source>
</evidence>
<evidence type="ECO:0000256" key="1">
    <source>
        <dbReference type="ARBA" id="ARBA00004370"/>
    </source>
</evidence>
<name>A0A1D1W5C0_RAMVA</name>
<accession>A0A1D1W5C0</accession>
<organism evidence="6 7">
    <name type="scientific">Ramazzottius varieornatus</name>
    <name type="common">Water bear</name>
    <name type="synonym">Tardigrade</name>
    <dbReference type="NCBI Taxonomy" id="947166"/>
    <lineage>
        <taxon>Eukaryota</taxon>
        <taxon>Metazoa</taxon>
        <taxon>Ecdysozoa</taxon>
        <taxon>Tardigrada</taxon>
        <taxon>Eutardigrada</taxon>
        <taxon>Parachela</taxon>
        <taxon>Hypsibioidea</taxon>
        <taxon>Ramazzottiidae</taxon>
        <taxon>Ramazzottius</taxon>
    </lineage>
</organism>
<evidence type="ECO:0000313" key="7">
    <source>
        <dbReference type="Proteomes" id="UP000186922"/>
    </source>
</evidence>
<dbReference type="OrthoDB" id="10065302at2759"/>
<proteinExistence type="predicted"/>
<dbReference type="GO" id="GO:0016020">
    <property type="term" value="C:membrane"/>
    <property type="evidence" value="ECO:0007669"/>
    <property type="project" value="UniProtKB-SubCell"/>
</dbReference>
<dbReference type="STRING" id="947166.A0A1D1W5C0"/>
<feature type="domain" description="Receptor ligand binding region" evidence="5">
    <location>
        <begin position="100"/>
        <end position="382"/>
    </location>
</feature>